<accession>A0A6S6SDK2</accession>
<sequence length="189" mass="20986">MLKTLSTLSLALLFTACSPSSNKLLPSKSTHTNNNVSPIPTELSTPRIVKMAIPFRENGYSNLQTQVLSSQNHLNGFISTIKQQTSWNQKNNFIKALTVNPIDFKKYNLLIYRITEGSGSTQVKVGQPQIKNQQIVIKINRKKAGIGTADMAYYALAYKVAKEVPDVTFATPMSNKVIKNQAIQTQSIR</sequence>
<dbReference type="PROSITE" id="PS51257">
    <property type="entry name" value="PROKAR_LIPOPROTEIN"/>
    <property type="match status" value="1"/>
</dbReference>
<gene>
    <name evidence="2" type="ORF">HELGO_WM10152</name>
</gene>
<reference evidence="2" key="1">
    <citation type="submission" date="2020-01" db="EMBL/GenBank/DDBJ databases">
        <authorList>
            <person name="Meier V. D."/>
            <person name="Meier V D."/>
        </authorList>
    </citation>
    <scope>NUCLEOTIDE SEQUENCE</scope>
    <source>
        <strain evidence="2">HLG_WM_MAG_05</strain>
    </source>
</reference>
<dbReference type="EMBL" id="CACVAU010000002">
    <property type="protein sequence ID" value="CAA6800898.1"/>
    <property type="molecule type" value="Genomic_DNA"/>
</dbReference>
<dbReference type="AlphaFoldDB" id="A0A6S6SDK2"/>
<name>A0A6S6SDK2_9BACT</name>
<feature type="signal peptide" evidence="1">
    <location>
        <begin position="1"/>
        <end position="23"/>
    </location>
</feature>
<proteinExistence type="predicted"/>
<organism evidence="2">
    <name type="scientific">uncultured Sulfurovum sp</name>
    <dbReference type="NCBI Taxonomy" id="269237"/>
    <lineage>
        <taxon>Bacteria</taxon>
        <taxon>Pseudomonadati</taxon>
        <taxon>Campylobacterota</taxon>
        <taxon>Epsilonproteobacteria</taxon>
        <taxon>Campylobacterales</taxon>
        <taxon>Sulfurovaceae</taxon>
        <taxon>Sulfurovum</taxon>
        <taxon>environmental samples</taxon>
    </lineage>
</organism>
<protein>
    <recommendedName>
        <fullName evidence="3">Lipoprotein</fullName>
    </recommendedName>
</protein>
<feature type="chain" id="PRO_5027597305" description="Lipoprotein" evidence="1">
    <location>
        <begin position="24"/>
        <end position="189"/>
    </location>
</feature>
<keyword evidence="1" id="KW-0732">Signal</keyword>
<evidence type="ECO:0008006" key="3">
    <source>
        <dbReference type="Google" id="ProtNLM"/>
    </source>
</evidence>
<evidence type="ECO:0000313" key="2">
    <source>
        <dbReference type="EMBL" id="CAA6800898.1"/>
    </source>
</evidence>
<evidence type="ECO:0000256" key="1">
    <source>
        <dbReference type="SAM" id="SignalP"/>
    </source>
</evidence>